<dbReference type="SUPFAM" id="SSF53474">
    <property type="entry name" value="alpha/beta-Hydrolases"/>
    <property type="match status" value="1"/>
</dbReference>
<dbReference type="InterPro" id="IPR002410">
    <property type="entry name" value="Peptidase_S33"/>
</dbReference>
<dbReference type="PANTHER" id="PTHR43798:SF33">
    <property type="entry name" value="HYDROLASE, PUTATIVE (AFU_ORTHOLOGUE AFUA_2G14860)-RELATED"/>
    <property type="match status" value="1"/>
</dbReference>
<feature type="domain" description="Serine aminopeptidase S33" evidence="2">
    <location>
        <begin position="165"/>
        <end position="409"/>
    </location>
</feature>
<keyword evidence="4" id="KW-1185">Reference proteome</keyword>
<dbReference type="InterPro" id="IPR022742">
    <property type="entry name" value="Hydrolase_4"/>
</dbReference>
<comment type="caution">
    <text evidence="3">The sequence shown here is derived from an EMBL/GenBank/DDBJ whole genome shotgun (WGS) entry which is preliminary data.</text>
</comment>
<dbReference type="Pfam" id="PF12146">
    <property type="entry name" value="Hydrolase_4"/>
    <property type="match status" value="1"/>
</dbReference>
<dbReference type="GO" id="GO:0008233">
    <property type="term" value="F:peptidase activity"/>
    <property type="evidence" value="ECO:0007669"/>
    <property type="project" value="InterPro"/>
</dbReference>
<dbReference type="GO" id="GO:0016020">
    <property type="term" value="C:membrane"/>
    <property type="evidence" value="ECO:0007669"/>
    <property type="project" value="TreeGrafter"/>
</dbReference>
<dbReference type="GO" id="GO:0006508">
    <property type="term" value="P:proteolysis"/>
    <property type="evidence" value="ECO:0007669"/>
    <property type="project" value="InterPro"/>
</dbReference>
<evidence type="ECO:0000313" key="3">
    <source>
        <dbReference type="EMBL" id="PLR28264.1"/>
    </source>
</evidence>
<dbReference type="PANTHER" id="PTHR43798">
    <property type="entry name" value="MONOACYLGLYCEROL LIPASE"/>
    <property type="match status" value="1"/>
</dbReference>
<dbReference type="EMBL" id="PJRS01000010">
    <property type="protein sequence ID" value="PLR28264.1"/>
    <property type="molecule type" value="Genomic_DNA"/>
</dbReference>
<protein>
    <submittedName>
        <fullName evidence="3">Alpha/beta hydrolase</fullName>
    </submittedName>
</protein>
<evidence type="ECO:0000259" key="2">
    <source>
        <dbReference type="Pfam" id="PF12146"/>
    </source>
</evidence>
<accession>A0A2N5DQE0</accession>
<name>A0A2N5DQE0_9CAUL</name>
<sequence length="432" mass="47068">MLLAIEEFDAIHGGGIIGQAALLSNQAGGGNRCSRDVGRRSARRRLNRGVVLRARRVASMFRRLSAALVAAALLAGPALAQDPNAPPPTEAHYATARAMIADRQKIVTPNGIQLLEQVNLNGLPQWVSIRGADKANPVIIYVHGGPGATEMGRSWPYQQGWEDYFTVVQWDQPGAGKTLRSAGEAANRAHLSRAQMTRDLLALIDDVRTRVGARKVILLGHSWGNVIALDAAMARPDLVAAYVGVGPLLSLRANEAAQYEALLKIAAERKDEAALAELKALAPYPGDGEIPFAKVNVVRKWVMAYGGLAAYRDNADFYFRAARLSPLYDYADRLAIDQGGQLSVPALLPDMAEVDHTKIAATKFPVFMFLGRHDITTPSSVIEPWLTRLKASKKELVWFEHSAHLPPHEEPGKFLVELVEEVRPLAVEKLAK</sequence>
<dbReference type="Proteomes" id="UP000234479">
    <property type="component" value="Unassembled WGS sequence"/>
</dbReference>
<proteinExistence type="predicted"/>
<reference evidence="3 4" key="1">
    <citation type="submission" date="2017-12" db="EMBL/GenBank/DDBJ databases">
        <title>The genome sequence of Caulobacter sp. 410.</title>
        <authorList>
            <person name="Gao J."/>
            <person name="Mao X."/>
            <person name="Sun J."/>
        </authorList>
    </citation>
    <scope>NUCLEOTIDE SEQUENCE [LARGE SCALE GENOMIC DNA]</scope>
    <source>
        <strain evidence="3 4">410</strain>
    </source>
</reference>
<dbReference type="Gene3D" id="3.40.50.1820">
    <property type="entry name" value="alpha/beta hydrolase"/>
    <property type="match status" value="1"/>
</dbReference>
<evidence type="ECO:0000256" key="1">
    <source>
        <dbReference type="ARBA" id="ARBA00022801"/>
    </source>
</evidence>
<dbReference type="OrthoDB" id="9796770at2"/>
<keyword evidence="1 3" id="KW-0378">Hydrolase</keyword>
<evidence type="ECO:0000313" key="4">
    <source>
        <dbReference type="Proteomes" id="UP000234479"/>
    </source>
</evidence>
<dbReference type="InterPro" id="IPR050266">
    <property type="entry name" value="AB_hydrolase_sf"/>
</dbReference>
<dbReference type="AlphaFoldDB" id="A0A2N5DQE0"/>
<gene>
    <name evidence="3" type="ORF">SGCZBJ_04475</name>
</gene>
<dbReference type="InterPro" id="IPR029058">
    <property type="entry name" value="AB_hydrolase_fold"/>
</dbReference>
<organism evidence="3 4">
    <name type="scientific">Caulobacter zeae</name>
    <dbReference type="NCBI Taxonomy" id="2055137"/>
    <lineage>
        <taxon>Bacteria</taxon>
        <taxon>Pseudomonadati</taxon>
        <taxon>Pseudomonadota</taxon>
        <taxon>Alphaproteobacteria</taxon>
        <taxon>Caulobacterales</taxon>
        <taxon>Caulobacteraceae</taxon>
        <taxon>Caulobacter</taxon>
    </lineage>
</organism>
<dbReference type="PRINTS" id="PR00793">
    <property type="entry name" value="PROAMNOPTASE"/>
</dbReference>